<dbReference type="InterPro" id="IPR035595">
    <property type="entry name" value="UDP_glycos_trans_CS"/>
</dbReference>
<evidence type="ECO:0000256" key="6">
    <source>
        <dbReference type="RuleBase" id="RU362057"/>
    </source>
</evidence>
<dbReference type="InterPro" id="IPR002213">
    <property type="entry name" value="UDP_glucos_trans"/>
</dbReference>
<keyword evidence="8" id="KW-1185">Reference proteome</keyword>
<organism evidence="7 8">
    <name type="scientific">Saponaria officinalis</name>
    <name type="common">Common soapwort</name>
    <name type="synonym">Lychnis saponaria</name>
    <dbReference type="NCBI Taxonomy" id="3572"/>
    <lineage>
        <taxon>Eukaryota</taxon>
        <taxon>Viridiplantae</taxon>
        <taxon>Streptophyta</taxon>
        <taxon>Embryophyta</taxon>
        <taxon>Tracheophyta</taxon>
        <taxon>Spermatophyta</taxon>
        <taxon>Magnoliopsida</taxon>
        <taxon>eudicotyledons</taxon>
        <taxon>Gunneridae</taxon>
        <taxon>Pentapetalae</taxon>
        <taxon>Caryophyllales</taxon>
        <taxon>Caryophyllaceae</taxon>
        <taxon>Caryophylleae</taxon>
        <taxon>Saponaria</taxon>
    </lineage>
</organism>
<dbReference type="EC" id="2.4.1.-" evidence="6"/>
<keyword evidence="3 5" id="KW-0328">Glycosyltransferase</keyword>
<dbReference type="GO" id="GO:0035251">
    <property type="term" value="F:UDP-glucosyltransferase activity"/>
    <property type="evidence" value="ECO:0007669"/>
    <property type="project" value="TreeGrafter"/>
</dbReference>
<comment type="pathway">
    <text evidence="1">Secondary metabolite biosynthesis; terpenoid biosynthesis.</text>
</comment>
<evidence type="ECO:0000313" key="7">
    <source>
        <dbReference type="EMBL" id="KAK9707073.1"/>
    </source>
</evidence>
<sequence length="478" mass="53651">MTAEPRQLRVVFLPFMASGHTIPMLDIVRLFAARDCIKSTVITTPVNAPNISSSLENCVTGATSTIDVHIIPFPAREAGLPEGIENLDQVTSQDMYSKFIFSAQLLRDPVERFLEDIRPDCLIADFFFPFATDIAAKLGIPRLDFHGTGFFPKCAMGILRQYEPQKTVLSDDEPFILPKLPHQVKLTKSQVERRGIDNSGITQFIGVAMEAGMRCYGEIFNSFYDLEPDYVDYYRNVLKKKCWHIGPVSLSNRRMDEKFFRGKNSALNEHECLEWLDSKEPESVIYICFGSTTKFSGPQLKEIALALESSGQQFIWVLQKDKGDEEWLRDGFEERMHNKGLIVRGWAPQVVILGHKAVGGFVTHCGWNSTLEGISAGLPMVTWPVFAEQFLNEKLITDILKIGVQVGSKQWNVMSEGTFLKSGEIGAALKRVMKGSDALEMRNRAKKLKDFAREAVDEGGSSYCNLSSLIQELGSRQP</sequence>
<name>A0AAW1JST6_SAPOF</name>
<dbReference type="Pfam" id="PF00201">
    <property type="entry name" value="UDPGT"/>
    <property type="match status" value="1"/>
</dbReference>
<comment type="similarity">
    <text evidence="2 5">Belongs to the UDP-glycosyltransferase family.</text>
</comment>
<gene>
    <name evidence="7" type="ORF">RND81_07G170800</name>
</gene>
<dbReference type="SUPFAM" id="SSF53756">
    <property type="entry name" value="UDP-Glycosyltransferase/glycogen phosphorylase"/>
    <property type="match status" value="1"/>
</dbReference>
<evidence type="ECO:0000256" key="4">
    <source>
        <dbReference type="ARBA" id="ARBA00022679"/>
    </source>
</evidence>
<dbReference type="PANTHER" id="PTHR48047">
    <property type="entry name" value="GLYCOSYLTRANSFERASE"/>
    <property type="match status" value="1"/>
</dbReference>
<reference evidence="7" key="1">
    <citation type="submission" date="2024-03" db="EMBL/GenBank/DDBJ databases">
        <title>WGS assembly of Saponaria officinalis var. Norfolk2.</title>
        <authorList>
            <person name="Jenkins J."/>
            <person name="Shu S."/>
            <person name="Grimwood J."/>
            <person name="Barry K."/>
            <person name="Goodstein D."/>
            <person name="Schmutz J."/>
            <person name="Leebens-Mack J."/>
            <person name="Osbourn A."/>
        </authorList>
    </citation>
    <scope>NUCLEOTIDE SEQUENCE [LARGE SCALE GENOMIC DNA]</scope>
    <source>
        <strain evidence="7">JIC</strain>
    </source>
</reference>
<dbReference type="Proteomes" id="UP001443914">
    <property type="component" value="Unassembled WGS sequence"/>
</dbReference>
<dbReference type="PANTHER" id="PTHR48047:SF45">
    <property type="entry name" value="SCOPOLETIN GLUCOSYLTRANSFERASE-LIKE"/>
    <property type="match status" value="1"/>
</dbReference>
<dbReference type="FunFam" id="3.40.50.2000:FF:000047">
    <property type="entry name" value="Glycosyltransferase"/>
    <property type="match status" value="1"/>
</dbReference>
<dbReference type="EMBL" id="JBDFQZ010000007">
    <property type="protein sequence ID" value="KAK9707073.1"/>
    <property type="molecule type" value="Genomic_DNA"/>
</dbReference>
<keyword evidence="4 5" id="KW-0808">Transferase</keyword>
<dbReference type="GO" id="GO:0016104">
    <property type="term" value="P:triterpenoid biosynthetic process"/>
    <property type="evidence" value="ECO:0007669"/>
    <property type="project" value="UniProtKB-ARBA"/>
</dbReference>
<protein>
    <recommendedName>
        <fullName evidence="6">Glycosyltransferase</fullName>
        <ecNumber evidence="6">2.4.1.-</ecNumber>
    </recommendedName>
</protein>
<dbReference type="AlphaFoldDB" id="A0AAW1JST6"/>
<dbReference type="FunFam" id="3.40.50.2000:FF:000071">
    <property type="entry name" value="Glycosyltransferase"/>
    <property type="match status" value="1"/>
</dbReference>
<evidence type="ECO:0000256" key="5">
    <source>
        <dbReference type="RuleBase" id="RU003718"/>
    </source>
</evidence>
<dbReference type="CDD" id="cd03784">
    <property type="entry name" value="GT1_Gtf-like"/>
    <property type="match status" value="1"/>
</dbReference>
<dbReference type="Gene3D" id="3.40.50.2000">
    <property type="entry name" value="Glycogen Phosphorylase B"/>
    <property type="match status" value="2"/>
</dbReference>
<dbReference type="GO" id="GO:0016135">
    <property type="term" value="P:saponin biosynthetic process"/>
    <property type="evidence" value="ECO:0007669"/>
    <property type="project" value="UniProtKB-ARBA"/>
</dbReference>
<evidence type="ECO:0000256" key="1">
    <source>
        <dbReference type="ARBA" id="ARBA00004721"/>
    </source>
</evidence>
<evidence type="ECO:0000313" key="8">
    <source>
        <dbReference type="Proteomes" id="UP001443914"/>
    </source>
</evidence>
<proteinExistence type="inferred from homology"/>
<evidence type="ECO:0000256" key="3">
    <source>
        <dbReference type="ARBA" id="ARBA00022676"/>
    </source>
</evidence>
<evidence type="ECO:0000256" key="2">
    <source>
        <dbReference type="ARBA" id="ARBA00009995"/>
    </source>
</evidence>
<accession>A0AAW1JST6</accession>
<dbReference type="PROSITE" id="PS00375">
    <property type="entry name" value="UDPGT"/>
    <property type="match status" value="1"/>
</dbReference>
<comment type="caution">
    <text evidence="7">The sequence shown here is derived from an EMBL/GenBank/DDBJ whole genome shotgun (WGS) entry which is preliminary data.</text>
</comment>